<reference evidence="2 3" key="1">
    <citation type="submission" date="2020-10" db="EMBL/GenBank/DDBJ databases">
        <title>Connecting structure to function with the recovery of over 1000 high-quality activated sludge metagenome-assembled genomes encoding full-length rRNA genes using long-read sequencing.</title>
        <authorList>
            <person name="Singleton C.M."/>
            <person name="Petriglieri F."/>
            <person name="Kristensen J.M."/>
            <person name="Kirkegaard R.H."/>
            <person name="Michaelsen T.Y."/>
            <person name="Andersen M.H."/>
            <person name="Karst S.M."/>
            <person name="Dueholm M.S."/>
            <person name="Nielsen P.H."/>
            <person name="Albertsen M."/>
        </authorList>
    </citation>
    <scope>NUCLEOTIDE SEQUENCE [LARGE SCALE GENOMIC DNA]</scope>
    <source>
        <strain evidence="2">EsbW_18-Q3-R4-48_BATAC.463</strain>
    </source>
</reference>
<proteinExistence type="predicted"/>
<gene>
    <name evidence="2" type="ORF">IPJ38_21870</name>
</gene>
<dbReference type="Proteomes" id="UP000739411">
    <property type="component" value="Unassembled WGS sequence"/>
</dbReference>
<sequence length="100" mass="10366">MNRFGLMLLSFSLLAGTALAQNSQRTKIQGNTEINATTNNMTAIAVGEGNVAKNRVGVVQGDQKGNTKINVAAGNVTTVAAGRNRKACTNIGGKVSDECK</sequence>
<evidence type="ECO:0000313" key="3">
    <source>
        <dbReference type="Proteomes" id="UP000739411"/>
    </source>
</evidence>
<name>A0A935K8A2_9RHOO</name>
<feature type="chain" id="PRO_5037604153" evidence="1">
    <location>
        <begin position="21"/>
        <end position="100"/>
    </location>
</feature>
<evidence type="ECO:0000256" key="1">
    <source>
        <dbReference type="SAM" id="SignalP"/>
    </source>
</evidence>
<comment type="caution">
    <text evidence="2">The sequence shown here is derived from an EMBL/GenBank/DDBJ whole genome shotgun (WGS) entry which is preliminary data.</text>
</comment>
<accession>A0A935K8A2</accession>
<evidence type="ECO:0000313" key="2">
    <source>
        <dbReference type="EMBL" id="MBK7417342.1"/>
    </source>
</evidence>
<dbReference type="EMBL" id="JADJMS010000051">
    <property type="protein sequence ID" value="MBK7417342.1"/>
    <property type="molecule type" value="Genomic_DNA"/>
</dbReference>
<organism evidence="2 3">
    <name type="scientific">Candidatus Dechloromonas phosphorivorans</name>
    <dbReference type="NCBI Taxonomy" id="2899244"/>
    <lineage>
        <taxon>Bacteria</taxon>
        <taxon>Pseudomonadati</taxon>
        <taxon>Pseudomonadota</taxon>
        <taxon>Betaproteobacteria</taxon>
        <taxon>Rhodocyclales</taxon>
        <taxon>Azonexaceae</taxon>
        <taxon>Dechloromonas</taxon>
    </lineage>
</organism>
<feature type="signal peptide" evidence="1">
    <location>
        <begin position="1"/>
        <end position="20"/>
    </location>
</feature>
<protein>
    <submittedName>
        <fullName evidence="2">Uncharacterized protein</fullName>
    </submittedName>
</protein>
<keyword evidence="1" id="KW-0732">Signal</keyword>
<dbReference type="AlphaFoldDB" id="A0A935K8A2"/>